<proteinExistence type="inferred from homology"/>
<dbReference type="OrthoDB" id="3688906at2"/>
<dbReference type="SUPFAM" id="SSF88946">
    <property type="entry name" value="Sigma2 domain of RNA polymerase sigma factors"/>
    <property type="match status" value="1"/>
</dbReference>
<evidence type="ECO:0000256" key="3">
    <source>
        <dbReference type="ARBA" id="ARBA00023015"/>
    </source>
</evidence>
<dbReference type="InterPro" id="IPR013324">
    <property type="entry name" value="RNA_pol_sigma_r3/r4-like"/>
</dbReference>
<dbReference type="GO" id="GO:0006950">
    <property type="term" value="P:response to stress"/>
    <property type="evidence" value="ECO:0007669"/>
    <property type="project" value="UniProtKB-ARBA"/>
</dbReference>
<dbReference type="InterPro" id="IPR013325">
    <property type="entry name" value="RNA_pol_sigma_r2"/>
</dbReference>
<accession>A0A4R7ZPU0</accession>
<dbReference type="Gene3D" id="1.10.10.10">
    <property type="entry name" value="Winged helix-like DNA-binding domain superfamily/Winged helix DNA-binding domain"/>
    <property type="match status" value="1"/>
</dbReference>
<keyword evidence="6 7" id="KW-0804">Transcription</keyword>
<dbReference type="SUPFAM" id="SSF54427">
    <property type="entry name" value="NTF2-like"/>
    <property type="match status" value="1"/>
</dbReference>
<feature type="domain" description="RNA polymerase sigma factor 70 region 4 type 2" evidence="9">
    <location>
        <begin position="136"/>
        <end position="187"/>
    </location>
</feature>
<sequence length="330" mass="36592">MAEPASKPARILAAHPAVQTGMTMTDALDLPELKAARTARREFLDRLEPLRSDLYKYCRRLTGNAFDAEDLVQESLARAFTQAAQAHSPIANPRAWLFRVATNAFVDSYRKQTPVLVDALEQAAPDTADPVEVRDAWAELVTLLPPQERAALALKDLFGFTLTEVADVLRTSVGAVKAALHRGRGRLAAPDRSRSKREAPDRRLLDAVADAFTAYDVPRLTALLLADADSEILGVLTEYGADNISQGSIEHTLDVTKPYRYTAEVVDLWNEPVILIRTVRDGRRAVNDLMRLTTEDGKVRSIRWYYFSPGFLTEVAATLGEPVELNGHHY</sequence>
<organism evidence="10 11">
    <name type="scientific">Kribbella kalugense</name>
    <dbReference type="NCBI Taxonomy" id="2512221"/>
    <lineage>
        <taxon>Bacteria</taxon>
        <taxon>Bacillati</taxon>
        <taxon>Actinomycetota</taxon>
        <taxon>Actinomycetes</taxon>
        <taxon>Propionibacteriales</taxon>
        <taxon>Kribbellaceae</taxon>
        <taxon>Kribbella</taxon>
    </lineage>
</organism>
<evidence type="ECO:0000256" key="1">
    <source>
        <dbReference type="ARBA" id="ARBA00010641"/>
    </source>
</evidence>
<dbReference type="InterPro" id="IPR014284">
    <property type="entry name" value="RNA_pol_sigma-70_dom"/>
</dbReference>
<dbReference type="Pfam" id="PF08281">
    <property type="entry name" value="Sigma70_r4_2"/>
    <property type="match status" value="1"/>
</dbReference>
<evidence type="ECO:0000313" key="11">
    <source>
        <dbReference type="Proteomes" id="UP000295447"/>
    </source>
</evidence>
<feature type="domain" description="RNA polymerase sigma-70 region 2" evidence="8">
    <location>
        <begin position="50"/>
        <end position="113"/>
    </location>
</feature>
<dbReference type="GO" id="GO:0016987">
    <property type="term" value="F:sigma factor activity"/>
    <property type="evidence" value="ECO:0007669"/>
    <property type="project" value="UniProtKB-KW"/>
</dbReference>
<evidence type="ECO:0000313" key="10">
    <source>
        <dbReference type="EMBL" id="TDW19406.1"/>
    </source>
</evidence>
<dbReference type="InterPro" id="IPR032710">
    <property type="entry name" value="NTF2-like_dom_sf"/>
</dbReference>
<dbReference type="InterPro" id="IPR039425">
    <property type="entry name" value="RNA_pol_sigma-70-like"/>
</dbReference>
<evidence type="ECO:0000256" key="2">
    <source>
        <dbReference type="ARBA" id="ARBA00011344"/>
    </source>
</evidence>
<evidence type="ECO:0000256" key="7">
    <source>
        <dbReference type="RuleBase" id="RU000716"/>
    </source>
</evidence>
<dbReference type="PROSITE" id="PS01063">
    <property type="entry name" value="SIGMA70_ECF"/>
    <property type="match status" value="1"/>
</dbReference>
<keyword evidence="11" id="KW-1185">Reference proteome</keyword>
<dbReference type="GO" id="GO:0003677">
    <property type="term" value="F:DNA binding"/>
    <property type="evidence" value="ECO:0007669"/>
    <property type="project" value="UniProtKB-KW"/>
</dbReference>
<evidence type="ECO:0000259" key="8">
    <source>
        <dbReference type="Pfam" id="PF04542"/>
    </source>
</evidence>
<evidence type="ECO:0000256" key="4">
    <source>
        <dbReference type="ARBA" id="ARBA00023082"/>
    </source>
</evidence>
<evidence type="ECO:0000256" key="5">
    <source>
        <dbReference type="ARBA" id="ARBA00023125"/>
    </source>
</evidence>
<comment type="similarity">
    <text evidence="1 7">Belongs to the sigma-70 factor family. ECF subfamily.</text>
</comment>
<reference evidence="10 11" key="1">
    <citation type="submission" date="2019-03" db="EMBL/GenBank/DDBJ databases">
        <title>Genomic Encyclopedia of Type Strains, Phase III (KMG-III): the genomes of soil and plant-associated and newly described type strains.</title>
        <authorList>
            <person name="Whitman W."/>
        </authorList>
    </citation>
    <scope>NUCLEOTIDE SEQUENCE [LARGE SCALE GENOMIC DNA]</scope>
    <source>
        <strain evidence="10 11">VKM Ac-2570</strain>
    </source>
</reference>
<name>A0A4R7ZPU0_9ACTN</name>
<dbReference type="PANTHER" id="PTHR43133:SF65">
    <property type="entry name" value="ECF RNA POLYMERASE SIGMA FACTOR SIGG"/>
    <property type="match status" value="1"/>
</dbReference>
<dbReference type="Proteomes" id="UP000295447">
    <property type="component" value="Unassembled WGS sequence"/>
</dbReference>
<dbReference type="NCBIfam" id="TIGR02937">
    <property type="entry name" value="sigma70-ECF"/>
    <property type="match status" value="1"/>
</dbReference>
<dbReference type="Pfam" id="PF04542">
    <property type="entry name" value="Sigma70_r2"/>
    <property type="match status" value="1"/>
</dbReference>
<comment type="subunit">
    <text evidence="2">Interacts transiently with the RNA polymerase catalytic core formed by RpoA, RpoB, RpoC and RpoZ (2 alpha, 1 beta, 1 beta' and 1 omega subunit) to form the RNA polymerase holoenzyme that can initiate transcription.</text>
</comment>
<dbReference type="AlphaFoldDB" id="A0A4R7ZPU0"/>
<dbReference type="SUPFAM" id="SSF88659">
    <property type="entry name" value="Sigma3 and sigma4 domains of RNA polymerase sigma factors"/>
    <property type="match status" value="1"/>
</dbReference>
<gene>
    <name evidence="10" type="ORF">EV650_6013</name>
</gene>
<keyword evidence="4 7" id="KW-0731">Sigma factor</keyword>
<protein>
    <recommendedName>
        <fullName evidence="7">RNA polymerase sigma factor</fullName>
    </recommendedName>
</protein>
<dbReference type="Gene3D" id="1.10.1740.10">
    <property type="match status" value="1"/>
</dbReference>
<dbReference type="InterPro" id="IPR007627">
    <property type="entry name" value="RNA_pol_sigma70_r2"/>
</dbReference>
<dbReference type="PANTHER" id="PTHR43133">
    <property type="entry name" value="RNA POLYMERASE ECF-TYPE SIGMA FACTO"/>
    <property type="match status" value="1"/>
</dbReference>
<evidence type="ECO:0000256" key="6">
    <source>
        <dbReference type="ARBA" id="ARBA00023163"/>
    </source>
</evidence>
<dbReference type="EMBL" id="SODF01000002">
    <property type="protein sequence ID" value="TDW19406.1"/>
    <property type="molecule type" value="Genomic_DNA"/>
</dbReference>
<dbReference type="InterPro" id="IPR036388">
    <property type="entry name" value="WH-like_DNA-bd_sf"/>
</dbReference>
<dbReference type="CDD" id="cd06171">
    <property type="entry name" value="Sigma70_r4"/>
    <property type="match status" value="1"/>
</dbReference>
<dbReference type="InterPro" id="IPR013249">
    <property type="entry name" value="RNA_pol_sigma70_r4_t2"/>
</dbReference>
<evidence type="ECO:0000259" key="9">
    <source>
        <dbReference type="Pfam" id="PF08281"/>
    </source>
</evidence>
<keyword evidence="3 7" id="KW-0805">Transcription regulation</keyword>
<dbReference type="GO" id="GO:0006352">
    <property type="term" value="P:DNA-templated transcription initiation"/>
    <property type="evidence" value="ECO:0007669"/>
    <property type="project" value="InterPro"/>
</dbReference>
<keyword evidence="5 7" id="KW-0238">DNA-binding</keyword>
<comment type="caution">
    <text evidence="10">The sequence shown here is derived from an EMBL/GenBank/DDBJ whole genome shotgun (WGS) entry which is preliminary data.</text>
</comment>
<dbReference type="InterPro" id="IPR000838">
    <property type="entry name" value="RNA_pol_sigma70_ECF_CS"/>
</dbReference>